<dbReference type="EMBL" id="JGDB01000009">
    <property type="protein sequence ID" value="EXY92940.1"/>
    <property type="molecule type" value="Genomic_DNA"/>
</dbReference>
<dbReference type="Pfam" id="PF11363">
    <property type="entry name" value="DUF3164"/>
    <property type="match status" value="1"/>
</dbReference>
<evidence type="ECO:0000313" key="5">
    <source>
        <dbReference type="Proteomes" id="UP000020773"/>
    </source>
</evidence>
<dbReference type="InterPro" id="IPR021505">
    <property type="entry name" value="Phage_B3_Orf6"/>
</dbReference>
<accession>A0A015U8H5</accession>
<evidence type="ECO:0000313" key="2">
    <source>
        <dbReference type="EMBL" id="EXY92940.1"/>
    </source>
</evidence>
<dbReference type="Proteomes" id="UP000020773">
    <property type="component" value="Unassembled WGS sequence"/>
</dbReference>
<name>A0A015U8H5_BACFG</name>
<keyword evidence="1" id="KW-0175">Coiled coil</keyword>
<protein>
    <recommendedName>
        <fullName evidence="6">DUF3164 family protein</fullName>
    </recommendedName>
</protein>
<comment type="caution">
    <text evidence="4">The sequence shown here is derived from an EMBL/GenBank/DDBJ whole genome shotgun (WGS) entry which is preliminary data.</text>
</comment>
<dbReference type="RefSeq" id="WP_005776949.1">
    <property type="nucleotide sequence ID" value="NZ_JGDB01000006.1"/>
</dbReference>
<gene>
    <name evidence="4" type="ORF">M125_0137</name>
    <name evidence="3" type="ORF">M125_0229</name>
    <name evidence="2" type="ORF">M125_0316</name>
</gene>
<evidence type="ECO:0000313" key="3">
    <source>
        <dbReference type="EMBL" id="EXY93058.1"/>
    </source>
</evidence>
<evidence type="ECO:0008006" key="6">
    <source>
        <dbReference type="Google" id="ProtNLM"/>
    </source>
</evidence>
<dbReference type="EMBL" id="JGDB01000008">
    <property type="protein sequence ID" value="EXY93058.1"/>
    <property type="molecule type" value="Genomic_DNA"/>
</dbReference>
<dbReference type="AlphaFoldDB" id="A0A015U8H5"/>
<proteinExistence type="predicted"/>
<dbReference type="EMBL" id="JGDB01000006">
    <property type="protein sequence ID" value="EXY93129.1"/>
    <property type="molecule type" value="Genomic_DNA"/>
</dbReference>
<sequence>MDIKNLTPEERAELKAQLEAEERATEAQLQRERQSYNDMRDDFVERMFGELKKLSDEMIAIKQQIFSESAMLDEMQQRLFKVKMDRKSRTMTHSNGRCSIKVGNRLNDGWDDTVEIGIEKVREYLGTLATDDKSRRLVGAITRLLAKDQKGTLKANKVLELEKMANEEQNPTFLEGIKIIKDAYRPVPTCQFVEVKYKDENDVERSLPLSMSAMEV</sequence>
<dbReference type="PATRIC" id="fig|1339316.3.peg.139"/>
<organism evidence="4 5">
    <name type="scientific">Bacteroides fragilis str. 3998T(B)3</name>
    <dbReference type="NCBI Taxonomy" id="1339316"/>
    <lineage>
        <taxon>Bacteria</taxon>
        <taxon>Pseudomonadati</taxon>
        <taxon>Bacteroidota</taxon>
        <taxon>Bacteroidia</taxon>
        <taxon>Bacteroidales</taxon>
        <taxon>Bacteroidaceae</taxon>
        <taxon>Bacteroides</taxon>
    </lineage>
</organism>
<evidence type="ECO:0000256" key="1">
    <source>
        <dbReference type="SAM" id="Coils"/>
    </source>
</evidence>
<feature type="coiled-coil region" evidence="1">
    <location>
        <begin position="11"/>
        <end position="64"/>
    </location>
</feature>
<evidence type="ECO:0000313" key="4">
    <source>
        <dbReference type="EMBL" id="EXY93129.1"/>
    </source>
</evidence>
<reference evidence="4 5" key="1">
    <citation type="submission" date="2014-02" db="EMBL/GenBank/DDBJ databases">
        <authorList>
            <person name="Sears C."/>
            <person name="Carroll K."/>
            <person name="Sack B.R."/>
            <person name="Qadri F."/>
            <person name="Myers L.L."/>
            <person name="Chung G.-T."/>
            <person name="Escheverria P."/>
            <person name="Fraser C.M."/>
            <person name="Sadzewicz L."/>
            <person name="Shefchek K.A."/>
            <person name="Tallon L."/>
            <person name="Das S.P."/>
            <person name="Daugherty S."/>
            <person name="Mongodin E.F."/>
        </authorList>
    </citation>
    <scope>NUCLEOTIDE SEQUENCE [LARGE SCALE GENOMIC DNA]</scope>
    <source>
        <strain evidence="4">3998T</strain>
        <strain evidence="5">3998T(B)3</strain>
    </source>
</reference>